<proteinExistence type="predicted"/>
<keyword evidence="1" id="KW-0472">Membrane</keyword>
<evidence type="ECO:0000313" key="3">
    <source>
        <dbReference type="Proteomes" id="UP000808337"/>
    </source>
</evidence>
<sequence>MEKLNNIIVINCILFIVMLFPKFAEGQIKYSFSLNYIYATKWNHWILRNDDFYYFDVPRNHTGSIQGEALINILQLKSDKVGKFNNFKIGFSSEIIYLPFSGLHYIDYTYLGKINGLDQWLHHYDHDRYQFIHMVNGVKVKCEIKNNWSVSFMKAYSIVLHKSSQTQDLFINNKTGAFTYGPWEKRSTDLTRNPGIFTELMVGLQMTKNQSFQFGFQWTARSSFNRVNEFVDNRHFAFRNVKIGWQISL</sequence>
<dbReference type="EMBL" id="JADKGY010000022">
    <property type="protein sequence ID" value="MBK9983695.1"/>
    <property type="molecule type" value="Genomic_DNA"/>
</dbReference>
<gene>
    <name evidence="2" type="ORF">IPP15_15170</name>
</gene>
<keyword evidence="1" id="KW-1133">Transmembrane helix</keyword>
<dbReference type="Proteomes" id="UP000808337">
    <property type="component" value="Unassembled WGS sequence"/>
</dbReference>
<comment type="caution">
    <text evidence="2">The sequence shown here is derived from an EMBL/GenBank/DDBJ whole genome shotgun (WGS) entry which is preliminary data.</text>
</comment>
<evidence type="ECO:0000256" key="1">
    <source>
        <dbReference type="SAM" id="Phobius"/>
    </source>
</evidence>
<feature type="transmembrane region" description="Helical" evidence="1">
    <location>
        <begin position="6"/>
        <end position="24"/>
    </location>
</feature>
<reference evidence="2 3" key="1">
    <citation type="submission" date="2020-10" db="EMBL/GenBank/DDBJ databases">
        <title>Connecting structure to function with the recovery of over 1000 high-quality activated sludge metagenome-assembled genomes encoding full-length rRNA genes using long-read sequencing.</title>
        <authorList>
            <person name="Singleton C.M."/>
            <person name="Petriglieri F."/>
            <person name="Kristensen J.M."/>
            <person name="Kirkegaard R.H."/>
            <person name="Michaelsen T.Y."/>
            <person name="Andersen M.H."/>
            <person name="Karst S.M."/>
            <person name="Dueholm M.S."/>
            <person name="Nielsen P.H."/>
            <person name="Albertsen M."/>
        </authorList>
    </citation>
    <scope>NUCLEOTIDE SEQUENCE [LARGE SCALE GENOMIC DNA]</scope>
    <source>
        <strain evidence="2">Ribe_18-Q3-R11-54_MAXAC.273</strain>
    </source>
</reference>
<keyword evidence="1" id="KW-0812">Transmembrane</keyword>
<accession>A0A9D7XQ06</accession>
<evidence type="ECO:0000313" key="2">
    <source>
        <dbReference type="EMBL" id="MBK9983695.1"/>
    </source>
</evidence>
<organism evidence="2 3">
    <name type="scientific">Candidatus Opimibacter skivensis</name>
    <dbReference type="NCBI Taxonomy" id="2982028"/>
    <lineage>
        <taxon>Bacteria</taxon>
        <taxon>Pseudomonadati</taxon>
        <taxon>Bacteroidota</taxon>
        <taxon>Saprospiria</taxon>
        <taxon>Saprospirales</taxon>
        <taxon>Saprospiraceae</taxon>
        <taxon>Candidatus Opimibacter</taxon>
    </lineage>
</organism>
<name>A0A9D7XQ06_9BACT</name>
<dbReference type="AlphaFoldDB" id="A0A9D7XQ06"/>
<protein>
    <submittedName>
        <fullName evidence="2">Uncharacterized protein</fullName>
    </submittedName>
</protein>